<dbReference type="PANTHER" id="PTHR31652">
    <property type="entry name" value="LIMR FAMILY PROTEIN DDB_G0283707-RELATED"/>
    <property type="match status" value="1"/>
</dbReference>
<reference evidence="7" key="1">
    <citation type="journal article" date="2015" name="PLoS Genet.">
        <title>Genome Sequence and Transcriptome Analyses of Chrysochromulina tobin: Metabolic Tools for Enhanced Algal Fitness in the Prominent Order Prymnesiales (Haptophyceae).</title>
        <authorList>
            <person name="Hovde B.T."/>
            <person name="Deodato C.R."/>
            <person name="Hunsperger H.M."/>
            <person name="Ryken S.A."/>
            <person name="Yost W."/>
            <person name="Jha R.K."/>
            <person name="Patterson J."/>
            <person name="Monnat R.J. Jr."/>
            <person name="Barlow S.B."/>
            <person name="Starkenburg S.R."/>
            <person name="Cattolico R.A."/>
        </authorList>
    </citation>
    <scope>NUCLEOTIDE SEQUENCE</scope>
    <source>
        <strain evidence="7">CCMP291</strain>
    </source>
</reference>
<proteinExistence type="predicted"/>
<dbReference type="PANTHER" id="PTHR31652:SF0">
    <property type="entry name" value="LIMR FAMILY PROTEIN DDB_G0283707-RELATED"/>
    <property type="match status" value="1"/>
</dbReference>
<organism evidence="6 7">
    <name type="scientific">Chrysochromulina tobinii</name>
    <dbReference type="NCBI Taxonomy" id="1460289"/>
    <lineage>
        <taxon>Eukaryota</taxon>
        <taxon>Haptista</taxon>
        <taxon>Haptophyta</taxon>
        <taxon>Prymnesiophyceae</taxon>
        <taxon>Prymnesiales</taxon>
        <taxon>Chrysochromulinaceae</taxon>
        <taxon>Chrysochromulina</taxon>
    </lineage>
</organism>
<accession>A0A0M0JJY9</accession>
<evidence type="ECO:0000313" key="6">
    <source>
        <dbReference type="EMBL" id="KOO26548.1"/>
    </source>
</evidence>
<comment type="caution">
    <text evidence="6">The sequence shown here is derived from an EMBL/GenBank/DDBJ whole genome shotgun (WGS) entry which is preliminary data.</text>
</comment>
<feature type="transmembrane region" description="Helical" evidence="5">
    <location>
        <begin position="6"/>
        <end position="26"/>
    </location>
</feature>
<feature type="transmembrane region" description="Helical" evidence="5">
    <location>
        <begin position="186"/>
        <end position="213"/>
    </location>
</feature>
<evidence type="ECO:0000256" key="2">
    <source>
        <dbReference type="ARBA" id="ARBA00022692"/>
    </source>
</evidence>
<keyword evidence="7" id="KW-1185">Reference proteome</keyword>
<keyword evidence="2 5" id="KW-0812">Transmembrane</keyword>
<evidence type="ECO:0000256" key="4">
    <source>
        <dbReference type="ARBA" id="ARBA00023136"/>
    </source>
</evidence>
<evidence type="ECO:0000256" key="5">
    <source>
        <dbReference type="SAM" id="Phobius"/>
    </source>
</evidence>
<evidence type="ECO:0000256" key="1">
    <source>
        <dbReference type="ARBA" id="ARBA00004141"/>
    </source>
</evidence>
<feature type="transmembrane region" description="Helical" evidence="5">
    <location>
        <begin position="299"/>
        <end position="327"/>
    </location>
</feature>
<dbReference type="GO" id="GO:0016020">
    <property type="term" value="C:membrane"/>
    <property type="evidence" value="ECO:0007669"/>
    <property type="project" value="UniProtKB-SubCell"/>
</dbReference>
<dbReference type="AlphaFoldDB" id="A0A0M0JJY9"/>
<dbReference type="OrthoDB" id="73273at2759"/>
<name>A0A0M0JJY9_9EUKA</name>
<keyword evidence="3 5" id="KW-1133">Transmembrane helix</keyword>
<feature type="transmembrane region" description="Helical" evidence="5">
    <location>
        <begin position="78"/>
        <end position="99"/>
    </location>
</feature>
<protein>
    <submittedName>
        <fullName evidence="6">Uncharacterized protein</fullName>
    </submittedName>
</protein>
<dbReference type="Proteomes" id="UP000037460">
    <property type="component" value="Unassembled WGS sequence"/>
</dbReference>
<feature type="transmembrane region" description="Helical" evidence="5">
    <location>
        <begin position="119"/>
        <end position="139"/>
    </location>
</feature>
<dbReference type="EMBL" id="JWZX01002836">
    <property type="protein sequence ID" value="KOO26548.1"/>
    <property type="molecule type" value="Genomic_DNA"/>
</dbReference>
<dbReference type="Pfam" id="PF04791">
    <property type="entry name" value="LMBR1"/>
    <property type="match status" value="2"/>
</dbReference>
<evidence type="ECO:0000313" key="7">
    <source>
        <dbReference type="Proteomes" id="UP000037460"/>
    </source>
</evidence>
<comment type="subcellular location">
    <subcellularLocation>
        <location evidence="1">Membrane</location>
        <topology evidence="1">Multi-pass membrane protein</topology>
    </subcellularLocation>
</comment>
<feature type="transmembrane region" description="Helical" evidence="5">
    <location>
        <begin position="395"/>
        <end position="417"/>
    </location>
</feature>
<keyword evidence="4 5" id="KW-0472">Membrane</keyword>
<evidence type="ECO:0000256" key="3">
    <source>
        <dbReference type="ARBA" id="ARBA00022989"/>
    </source>
</evidence>
<gene>
    <name evidence="6" type="ORF">Ctob_012582</name>
</gene>
<feature type="transmembrane region" description="Helical" evidence="5">
    <location>
        <begin position="448"/>
        <end position="466"/>
    </location>
</feature>
<dbReference type="InterPro" id="IPR006876">
    <property type="entry name" value="LMBR1-like_membr_prot"/>
</dbReference>
<sequence length="481" mass="54714">MVNVFLIVVMAVMIFLILVASFYTLVHYQSEEDDNTAYAPKIVVVFGLTLTALIIMMLPLDVANRSSNGGIPMSLLWLIMYITMAVMIVIVVPFTMFYYEAYDPESRNWQIWTAFKYEVCTIIICGLTLGILWAFVGFAEVPLDVFWQNGTYSETELLLPATASNDCGPLCVSTHEETNLRISVTLAVYIVALLAFVGWFLFTIFTGVGLVALPMDLIQEYARRPQPLDLEEYAKQRMLLNERATQLQQVAAKLGPSAHRKKDTRGRRQYNQFKQAVFFLEKDWKKVKTAYKERGGNPLVWMAQALGGLLGIGLSITWYVHIVVYTFLSPPPTTCLNYAFEQLDNVFPLFGTSLYALFAFYLLFCVVKGCMKVGMRFFCIPIHPMRIGETMMNSFLFNVWLLLLCAVACVQFCFQSFQAYAQLTDAEMLLGVQVRNLQGLSVFFRNNIFIYTMFGVSMISLLYLCIFPHDKPAIDDDDDIN</sequence>
<feature type="transmembrane region" description="Helical" evidence="5">
    <location>
        <begin position="347"/>
        <end position="367"/>
    </location>
</feature>
<feature type="transmembrane region" description="Helical" evidence="5">
    <location>
        <begin position="38"/>
        <end position="58"/>
    </location>
</feature>